<dbReference type="EMBL" id="JACIJI010000009">
    <property type="protein sequence ID" value="MBB5720153.1"/>
    <property type="molecule type" value="Genomic_DNA"/>
</dbReference>
<dbReference type="AlphaFoldDB" id="A0A840Z2P1"/>
<dbReference type="GO" id="GO:0005886">
    <property type="term" value="C:plasma membrane"/>
    <property type="evidence" value="ECO:0007669"/>
    <property type="project" value="UniProtKB-SubCell"/>
</dbReference>
<dbReference type="Gene3D" id="2.20.200.10">
    <property type="entry name" value="Outer membrane efflux proteins (OEP)"/>
    <property type="match status" value="1"/>
</dbReference>
<keyword evidence="2" id="KW-1134">Transmembrane beta strand</keyword>
<dbReference type="Gene3D" id="1.20.1600.10">
    <property type="entry name" value="Outer membrane efflux proteins (OEP)"/>
    <property type="match status" value="1"/>
</dbReference>
<dbReference type="NCBIfam" id="TIGR01845">
    <property type="entry name" value="outer_NodT"/>
    <property type="match status" value="1"/>
</dbReference>
<keyword evidence="2" id="KW-0812">Transmembrane</keyword>
<dbReference type="GO" id="GO:0015562">
    <property type="term" value="F:efflux transmembrane transporter activity"/>
    <property type="evidence" value="ECO:0007669"/>
    <property type="project" value="InterPro"/>
</dbReference>
<sequence length="505" mass="53575">MPNLEIMKKGRITRTTGRQAALRLTAGLALTALLAGCAAGPNFERPAPPTVQTYSPIAPNEVATSAPSGVDSAQRVVPGLKVETDWWRSFQSPRLDAFIAEALSQSPTLAAAEATLRQAQELRNARAGSTQLPQAELGGTAQRQRFNPGSLGQDLDPREFSLFNTNVSVGYNLDLAGGNSRAIEALSARAETRQFELQAARLTLAGNIATTAFARARIAAQLEITASLIENLEAQRDIARERVRLGNAAEDELFALETQTEQLRAELPVFRQQLAETEHLLATLAGRAPAQGSIPDFTLAEFTLPQELPLVVPSELVRHRPDILAAEATVHAANADYGVAVAQMYPQLNLSATLGTQALSTGALFAGSSTVWNIIGQLTQTLFNPGLSHEKRAALAAFDAATASYKVVVLDGLRDVADVLMAVDTNARALEAQVSAADAAQESYATMQRRYELGAASYVQVLIAAHLAQQANLAVVAARSERLANSAAFYVAMGGGESISIAVGE</sequence>
<gene>
    <name evidence="5" type="ORF">FHR23_003115</name>
</gene>
<feature type="region of interest" description="Disordered" evidence="4">
    <location>
        <begin position="123"/>
        <end position="149"/>
    </location>
</feature>
<name>A0A840Z2P1_9SPHN</name>
<evidence type="ECO:0000256" key="3">
    <source>
        <dbReference type="SAM" id="Coils"/>
    </source>
</evidence>
<evidence type="ECO:0000256" key="2">
    <source>
        <dbReference type="RuleBase" id="RU362097"/>
    </source>
</evidence>
<keyword evidence="6" id="KW-1185">Reference proteome</keyword>
<reference evidence="5 6" key="1">
    <citation type="submission" date="2020-08" db="EMBL/GenBank/DDBJ databases">
        <title>Genomic Encyclopedia of Type Strains, Phase IV (KMG-IV): sequencing the most valuable type-strain genomes for metagenomic binning, comparative biology and taxonomic classification.</title>
        <authorList>
            <person name="Goeker M."/>
        </authorList>
    </citation>
    <scope>NUCLEOTIDE SEQUENCE [LARGE SCALE GENOMIC DNA]</scope>
    <source>
        <strain evidence="5 6">DSM 27203</strain>
    </source>
</reference>
<comment type="similarity">
    <text evidence="1 2">Belongs to the outer membrane factor (OMF) (TC 1.B.17) family.</text>
</comment>
<dbReference type="InterPro" id="IPR003423">
    <property type="entry name" value="OMP_efflux"/>
</dbReference>
<evidence type="ECO:0000256" key="1">
    <source>
        <dbReference type="ARBA" id="ARBA00007613"/>
    </source>
</evidence>
<dbReference type="RefSeq" id="WP_246359941.1">
    <property type="nucleotide sequence ID" value="NZ_BAABIF010000007.1"/>
</dbReference>
<dbReference type="Pfam" id="PF02321">
    <property type="entry name" value="OEP"/>
    <property type="match status" value="2"/>
</dbReference>
<evidence type="ECO:0000313" key="6">
    <source>
        <dbReference type="Proteomes" id="UP000554342"/>
    </source>
</evidence>
<dbReference type="InterPro" id="IPR010131">
    <property type="entry name" value="MdtP/NodT-like"/>
</dbReference>
<keyword evidence="2" id="KW-0472">Membrane</keyword>
<proteinExistence type="inferred from homology"/>
<dbReference type="SUPFAM" id="SSF56954">
    <property type="entry name" value="Outer membrane efflux proteins (OEP)"/>
    <property type="match status" value="1"/>
</dbReference>
<feature type="coiled-coil region" evidence="3">
    <location>
        <begin position="222"/>
        <end position="266"/>
    </location>
</feature>
<evidence type="ECO:0000313" key="5">
    <source>
        <dbReference type="EMBL" id="MBB5720153.1"/>
    </source>
</evidence>
<accession>A0A840Z2P1</accession>
<organism evidence="5 6">
    <name type="scientific">Stakelama sediminis</name>
    <dbReference type="NCBI Taxonomy" id="463200"/>
    <lineage>
        <taxon>Bacteria</taxon>
        <taxon>Pseudomonadati</taxon>
        <taxon>Pseudomonadota</taxon>
        <taxon>Alphaproteobacteria</taxon>
        <taxon>Sphingomonadales</taxon>
        <taxon>Sphingomonadaceae</taxon>
        <taxon>Stakelama</taxon>
    </lineage>
</organism>
<evidence type="ECO:0000256" key="4">
    <source>
        <dbReference type="SAM" id="MobiDB-lite"/>
    </source>
</evidence>
<protein>
    <submittedName>
        <fullName evidence="5">NodT family efflux transporter outer membrane factor (OMF) lipoprotein</fullName>
    </submittedName>
</protein>
<keyword evidence="2 5" id="KW-0449">Lipoprotein</keyword>
<comment type="subcellular location">
    <subcellularLocation>
        <location evidence="2">Cell membrane</location>
        <topology evidence="2">Lipid-anchor</topology>
    </subcellularLocation>
</comment>
<dbReference type="PANTHER" id="PTHR30203">
    <property type="entry name" value="OUTER MEMBRANE CATION EFFLUX PROTEIN"/>
    <property type="match status" value="1"/>
</dbReference>
<dbReference type="PANTHER" id="PTHR30203:SF33">
    <property type="entry name" value="BLR4455 PROTEIN"/>
    <property type="match status" value="1"/>
</dbReference>
<comment type="caution">
    <text evidence="5">The sequence shown here is derived from an EMBL/GenBank/DDBJ whole genome shotgun (WGS) entry which is preliminary data.</text>
</comment>
<keyword evidence="3" id="KW-0175">Coiled coil</keyword>
<dbReference type="Proteomes" id="UP000554342">
    <property type="component" value="Unassembled WGS sequence"/>
</dbReference>
<keyword evidence="2" id="KW-0564">Palmitate</keyword>